<protein>
    <submittedName>
        <fullName evidence="2">Uncharacterized protein</fullName>
    </submittedName>
</protein>
<evidence type="ECO:0000313" key="2">
    <source>
        <dbReference type="EMBL" id="CAL1673738.1"/>
    </source>
</evidence>
<feature type="region of interest" description="Disordered" evidence="1">
    <location>
        <begin position="49"/>
        <end position="79"/>
    </location>
</feature>
<proteinExistence type="predicted"/>
<dbReference type="Proteomes" id="UP001497644">
    <property type="component" value="Chromosome 1"/>
</dbReference>
<dbReference type="EMBL" id="OZ034824">
    <property type="protein sequence ID" value="CAL1673738.1"/>
    <property type="molecule type" value="Genomic_DNA"/>
</dbReference>
<feature type="compositionally biased region" description="Polar residues" evidence="1">
    <location>
        <begin position="49"/>
        <end position="78"/>
    </location>
</feature>
<name>A0AAV2N3B4_9HYME</name>
<organism evidence="2 3">
    <name type="scientific">Lasius platythorax</name>
    <dbReference type="NCBI Taxonomy" id="488582"/>
    <lineage>
        <taxon>Eukaryota</taxon>
        <taxon>Metazoa</taxon>
        <taxon>Ecdysozoa</taxon>
        <taxon>Arthropoda</taxon>
        <taxon>Hexapoda</taxon>
        <taxon>Insecta</taxon>
        <taxon>Pterygota</taxon>
        <taxon>Neoptera</taxon>
        <taxon>Endopterygota</taxon>
        <taxon>Hymenoptera</taxon>
        <taxon>Apocrita</taxon>
        <taxon>Aculeata</taxon>
        <taxon>Formicoidea</taxon>
        <taxon>Formicidae</taxon>
        <taxon>Formicinae</taxon>
        <taxon>Lasius</taxon>
        <taxon>Lasius</taxon>
    </lineage>
</organism>
<evidence type="ECO:0000313" key="3">
    <source>
        <dbReference type="Proteomes" id="UP001497644"/>
    </source>
</evidence>
<sequence>MNSDIQLMKNNTSKHENLKKGHNAQIYKCNNTDDLQVISDTRRIFDNLNQSTEEKPNSSLAPASYTSPSSTKNISSGKHQIRKLVDSKQVSGQFHQSDKKTFLLDTYARIAATNNKRCPKRLRELAKPRRQARSDQNDCSANFDLNYGHATKTYMTEIRRSLKEPKKK</sequence>
<reference evidence="2 3" key="1">
    <citation type="submission" date="2024-04" db="EMBL/GenBank/DDBJ databases">
        <authorList>
            <consortium name="Molecular Ecology Group"/>
        </authorList>
    </citation>
    <scope>NUCLEOTIDE SEQUENCE [LARGE SCALE GENOMIC DNA]</scope>
</reference>
<gene>
    <name evidence="2" type="ORF">LPLAT_LOCUS558</name>
</gene>
<keyword evidence="3" id="KW-1185">Reference proteome</keyword>
<dbReference type="AlphaFoldDB" id="A0AAV2N3B4"/>
<accession>A0AAV2N3B4</accession>
<evidence type="ECO:0000256" key="1">
    <source>
        <dbReference type="SAM" id="MobiDB-lite"/>
    </source>
</evidence>